<organism evidence="2 3">
    <name type="scientific">Streptomyces bangladeshensis</name>
    <dbReference type="NCBI Taxonomy" id="295352"/>
    <lineage>
        <taxon>Bacteria</taxon>
        <taxon>Bacillati</taxon>
        <taxon>Actinomycetota</taxon>
        <taxon>Actinomycetes</taxon>
        <taxon>Kitasatosporales</taxon>
        <taxon>Streptomycetaceae</taxon>
        <taxon>Streptomyces</taxon>
    </lineage>
</organism>
<dbReference type="Proteomes" id="UP001501391">
    <property type="component" value="Unassembled WGS sequence"/>
</dbReference>
<dbReference type="InterPro" id="IPR006311">
    <property type="entry name" value="TAT_signal"/>
</dbReference>
<feature type="signal peptide" evidence="1">
    <location>
        <begin position="1"/>
        <end position="26"/>
    </location>
</feature>
<keyword evidence="3" id="KW-1185">Reference proteome</keyword>
<sequence length="316" mass="34227">MDRRSLLKGALAVPAAGLLTAAPAHAAAPPAFDVLIGDVNSGKIFLFDRNKPFTDRNIKWQLNPVGSGHPMEHRFRDTNGDGQILLAVTGTPDSGTASIYRRRDKKLLWSANVPNYPHAIERARGTGVVVVAGRSKGPGGGAAKGGSLHVFRPTGRHSGSLVRAGSPIPFHQAHGLLWDPQLERMWAAGGSVLTAYRIVTTAGSARLVEDTARRLTDFHRAHDLQPDHQRPGRLLVTDTNGVYAVDKSTMRRTSLHTRRLVKSYVRHVSGEQMWTGAVPDGNAFGTKYVHFNVSGVSRARQGAVIYKARIATTAYL</sequence>
<dbReference type="RefSeq" id="WP_346162883.1">
    <property type="nucleotide sequence ID" value="NZ_BAAAOQ010000009.1"/>
</dbReference>
<proteinExistence type="predicted"/>
<evidence type="ECO:0000313" key="3">
    <source>
        <dbReference type="Proteomes" id="UP001501391"/>
    </source>
</evidence>
<evidence type="ECO:0000256" key="1">
    <source>
        <dbReference type="SAM" id="SignalP"/>
    </source>
</evidence>
<dbReference type="SUPFAM" id="SSF63825">
    <property type="entry name" value="YWTD domain"/>
    <property type="match status" value="1"/>
</dbReference>
<dbReference type="PROSITE" id="PS51318">
    <property type="entry name" value="TAT"/>
    <property type="match status" value="1"/>
</dbReference>
<comment type="caution">
    <text evidence="2">The sequence shown here is derived from an EMBL/GenBank/DDBJ whole genome shotgun (WGS) entry which is preliminary data.</text>
</comment>
<gene>
    <name evidence="2" type="ORF">GCM10009787_30150</name>
</gene>
<feature type="chain" id="PRO_5046255966" evidence="1">
    <location>
        <begin position="27"/>
        <end position="316"/>
    </location>
</feature>
<accession>A0ABN3BHD8</accession>
<name>A0ABN3BHD8_9ACTN</name>
<reference evidence="2 3" key="1">
    <citation type="journal article" date="2019" name="Int. J. Syst. Evol. Microbiol.">
        <title>The Global Catalogue of Microorganisms (GCM) 10K type strain sequencing project: providing services to taxonomists for standard genome sequencing and annotation.</title>
        <authorList>
            <consortium name="The Broad Institute Genomics Platform"/>
            <consortium name="The Broad Institute Genome Sequencing Center for Infectious Disease"/>
            <person name="Wu L."/>
            <person name="Ma J."/>
        </authorList>
    </citation>
    <scope>NUCLEOTIDE SEQUENCE [LARGE SCALE GENOMIC DNA]</scope>
    <source>
        <strain evidence="2 3">JCM 14924</strain>
    </source>
</reference>
<dbReference type="EMBL" id="BAAAOQ010000009">
    <property type="protein sequence ID" value="GAA2196324.1"/>
    <property type="molecule type" value="Genomic_DNA"/>
</dbReference>
<protein>
    <submittedName>
        <fullName evidence="2">Uncharacterized protein</fullName>
    </submittedName>
</protein>
<keyword evidence="1" id="KW-0732">Signal</keyword>
<evidence type="ECO:0000313" key="2">
    <source>
        <dbReference type="EMBL" id="GAA2196324.1"/>
    </source>
</evidence>